<gene>
    <name evidence="11" type="ORF">F6J85_10370</name>
</gene>
<dbReference type="InterPro" id="IPR005200">
    <property type="entry name" value="Endo-beta-glucanase"/>
</dbReference>
<dbReference type="GO" id="GO:0000272">
    <property type="term" value="P:polysaccharide catabolic process"/>
    <property type="evidence" value="ECO:0007669"/>
    <property type="project" value="UniProtKB-KW"/>
</dbReference>
<evidence type="ECO:0000256" key="4">
    <source>
        <dbReference type="ARBA" id="ARBA00022801"/>
    </source>
</evidence>
<evidence type="ECO:0000256" key="9">
    <source>
        <dbReference type="SAM" id="SignalP"/>
    </source>
</evidence>
<dbReference type="KEGG" id="mlz:F6J85_10370"/>
<dbReference type="AlphaFoldDB" id="A0A5J6L4S0"/>
<organism evidence="11 12">
    <name type="scientific">Microbacterium lushaniae</name>
    <dbReference type="NCBI Taxonomy" id="2614639"/>
    <lineage>
        <taxon>Bacteria</taxon>
        <taxon>Bacillati</taxon>
        <taxon>Actinomycetota</taxon>
        <taxon>Actinomycetes</taxon>
        <taxon>Micrococcales</taxon>
        <taxon>Microbacteriaceae</taxon>
        <taxon>Microbacterium</taxon>
    </lineage>
</organism>
<dbReference type="RefSeq" id="WP_150924913.1">
    <property type="nucleotide sequence ID" value="NZ_CP044232.1"/>
</dbReference>
<keyword evidence="5" id="KW-0119">Carbohydrate metabolism</keyword>
<feature type="domain" description="Glycosyl hydrolase family 81 C-terminal" evidence="10">
    <location>
        <begin position="326"/>
        <end position="589"/>
    </location>
</feature>
<evidence type="ECO:0000256" key="6">
    <source>
        <dbReference type="ARBA" id="ARBA00023295"/>
    </source>
</evidence>
<dbReference type="PROSITE" id="PS51257">
    <property type="entry name" value="PROKAR_LIPOPROTEIN"/>
    <property type="match status" value="1"/>
</dbReference>
<keyword evidence="6" id="KW-0326">Glycosidase</keyword>
<evidence type="ECO:0000313" key="12">
    <source>
        <dbReference type="Proteomes" id="UP000325516"/>
    </source>
</evidence>
<dbReference type="GO" id="GO:0042973">
    <property type="term" value="F:glucan endo-1,3-beta-D-glucosidase activity"/>
    <property type="evidence" value="ECO:0007669"/>
    <property type="project" value="UniProtKB-EC"/>
</dbReference>
<protein>
    <recommendedName>
        <fullName evidence="3">glucan endo-1,3-beta-D-glucosidase</fullName>
        <ecNumber evidence="3">3.2.1.39</ecNumber>
    </recommendedName>
</protein>
<evidence type="ECO:0000256" key="3">
    <source>
        <dbReference type="ARBA" id="ARBA00012780"/>
    </source>
</evidence>
<sequence length="668" mass="68766">MTARRLMAALAFSAALVSTGCTAATPADEAAPAGAGAAEPSASIAALPVESMAQIGKARLAEDLIPPTNRWYSGLIFGAEPQPVYPFPIAFAADDDAFTVDLPEVSTTEKTIAASFGGGLRVGLDADRFAAVRADPVSVTLRWSDGDAPVGDVTIAEGSPVVGFTAARDSALVPAAPLRTAGDGVWTAATDGTSFGVVAPGARWDGQTLTVPEGGHAQWFAMPEGADVTEWADALDAPIEAVRVEPGTTASGSSTTLTYAGTDSTVLVPFPTYADAGSDCELGTFSTAYGDADACRGTELAWTVPEIAPRASFDLDGIDGDTRAAIVAQVAADLDATPALPADTYYGGKALARLGALLTLARDLGDTALTERVADRLWTELAPWAEADGCRERDSRCFVYDDGLRTVVGLTPSFGSEEGNDHHFHYGYFLAASAALVSAQPDKAAELTTVMDALAADIAGGAAADALPPLRVFDPYRGHSWASGLSPFADGNNQESSSEAVAAWNGLALWAEIRGDDGLAQTAAWLLSAEVAAARALWLEPDPATLADGFAHPIVSLTWGGKRDYATWFSPEPSAILGIQVLPLTPVTLNYLGQDPDRVAANVSDAGPRAFSGPLGEYVLMYSALGGATSHAAATETVAALPADGVDDGNSKAVMMAWLAAIEASPGR</sequence>
<keyword evidence="8" id="KW-0624">Polysaccharide degradation</keyword>
<comment type="catalytic activity">
    <reaction evidence="1">
        <text>Hydrolysis of (1-&gt;3)-beta-D-glucosidic linkages in (1-&gt;3)-beta-D-glucans.</text>
        <dbReference type="EC" id="3.2.1.39"/>
    </reaction>
</comment>
<dbReference type="PANTHER" id="PTHR31983:SF0">
    <property type="entry name" value="GLUCAN ENDO-1,3-BETA-D-GLUCOSIDASE 2"/>
    <property type="match status" value="1"/>
</dbReference>
<evidence type="ECO:0000256" key="8">
    <source>
        <dbReference type="ARBA" id="ARBA00023326"/>
    </source>
</evidence>
<dbReference type="EC" id="3.2.1.39" evidence="3"/>
<dbReference type="InterPro" id="IPR040720">
    <property type="entry name" value="GH81_C"/>
</dbReference>
<keyword evidence="12" id="KW-1185">Reference proteome</keyword>
<dbReference type="Pfam" id="PF17652">
    <property type="entry name" value="Glyco_hydro81C"/>
    <property type="match status" value="1"/>
</dbReference>
<keyword evidence="9" id="KW-0732">Signal</keyword>
<accession>A0A5J6L4S0</accession>
<proteinExistence type="inferred from homology"/>
<evidence type="ECO:0000256" key="1">
    <source>
        <dbReference type="ARBA" id="ARBA00000382"/>
    </source>
</evidence>
<feature type="chain" id="PRO_5023928860" description="glucan endo-1,3-beta-D-glucosidase" evidence="9">
    <location>
        <begin position="24"/>
        <end position="668"/>
    </location>
</feature>
<dbReference type="PANTHER" id="PTHR31983">
    <property type="entry name" value="ENDO-1,3(4)-BETA-GLUCANASE 1"/>
    <property type="match status" value="1"/>
</dbReference>
<dbReference type="PROSITE" id="PS52008">
    <property type="entry name" value="GH81"/>
    <property type="match status" value="1"/>
</dbReference>
<keyword evidence="7" id="KW-0961">Cell wall biogenesis/degradation</keyword>
<feature type="signal peptide" evidence="9">
    <location>
        <begin position="1"/>
        <end position="23"/>
    </location>
</feature>
<evidence type="ECO:0000313" key="11">
    <source>
        <dbReference type="EMBL" id="QEW03467.1"/>
    </source>
</evidence>
<reference evidence="12" key="1">
    <citation type="submission" date="2019-09" db="EMBL/GenBank/DDBJ databases">
        <title>Mumia zhuanghuii sp. nov. isolated from the intestinal contents of plateau pika (Ochotona curzoniae) in the Qinghai-Tibet plateau of China.</title>
        <authorList>
            <person name="Tian Z."/>
        </authorList>
    </citation>
    <scope>NUCLEOTIDE SEQUENCE [LARGE SCALE GENOMIC DNA]</scope>
    <source>
        <strain evidence="12">L-031</strain>
    </source>
</reference>
<comment type="similarity">
    <text evidence="2">Belongs to the glycosyl hydrolase 81 family.</text>
</comment>
<evidence type="ECO:0000256" key="2">
    <source>
        <dbReference type="ARBA" id="ARBA00010730"/>
    </source>
</evidence>
<evidence type="ECO:0000256" key="7">
    <source>
        <dbReference type="ARBA" id="ARBA00023316"/>
    </source>
</evidence>
<dbReference type="Gene3D" id="2.70.98.30">
    <property type="entry name" value="Golgi alpha-mannosidase II, domain 4"/>
    <property type="match status" value="1"/>
</dbReference>
<dbReference type="GO" id="GO:0071555">
    <property type="term" value="P:cell wall organization"/>
    <property type="evidence" value="ECO:0007669"/>
    <property type="project" value="UniProtKB-KW"/>
</dbReference>
<evidence type="ECO:0000259" key="10">
    <source>
        <dbReference type="Pfam" id="PF17652"/>
    </source>
</evidence>
<keyword evidence="4" id="KW-0378">Hydrolase</keyword>
<dbReference type="EMBL" id="CP044232">
    <property type="protein sequence ID" value="QEW03467.1"/>
    <property type="molecule type" value="Genomic_DNA"/>
</dbReference>
<dbReference type="Proteomes" id="UP000325516">
    <property type="component" value="Chromosome"/>
</dbReference>
<name>A0A5J6L4S0_9MICO</name>
<evidence type="ECO:0000256" key="5">
    <source>
        <dbReference type="ARBA" id="ARBA00023277"/>
    </source>
</evidence>
<dbReference type="GO" id="GO:0052861">
    <property type="term" value="F:endo-1,3(4)-beta-glucanase activity"/>
    <property type="evidence" value="ECO:0007669"/>
    <property type="project" value="InterPro"/>
</dbReference>